<feature type="transmembrane region" description="Helical" evidence="1">
    <location>
        <begin position="243"/>
        <end position="266"/>
    </location>
</feature>
<feature type="transmembrane region" description="Helical" evidence="1">
    <location>
        <begin position="114"/>
        <end position="132"/>
    </location>
</feature>
<feature type="transmembrane region" description="Helical" evidence="1">
    <location>
        <begin position="31"/>
        <end position="52"/>
    </location>
</feature>
<name>A0ABV2QQZ0_9MICO</name>
<feature type="transmembrane region" description="Helical" evidence="1">
    <location>
        <begin position="72"/>
        <end position="93"/>
    </location>
</feature>
<keyword evidence="4" id="KW-1185">Reference proteome</keyword>
<feature type="domain" description="DUF1206" evidence="2">
    <location>
        <begin position="202"/>
        <end position="270"/>
    </location>
</feature>
<evidence type="ECO:0000313" key="3">
    <source>
        <dbReference type="EMBL" id="MET4583445.1"/>
    </source>
</evidence>
<keyword evidence="1" id="KW-0812">Transmembrane</keyword>
<feature type="transmembrane region" description="Helical" evidence="1">
    <location>
        <begin position="195"/>
        <end position="223"/>
    </location>
</feature>
<gene>
    <name evidence="3" type="ORF">ABIE21_002971</name>
</gene>
<keyword evidence="1" id="KW-1133">Transmembrane helix</keyword>
<feature type="domain" description="DUF1206" evidence="2">
    <location>
        <begin position="114"/>
        <end position="178"/>
    </location>
</feature>
<sequence length="273" mass="27824">MNTTAGQATESVRSGAQSLHENHVFRMFARVGYAVNGVIHILIGGIALSVAFGDGGDADQGGALAQVAEAPLGFALLWFLAGGLFALGLFQVLETVLVRGTDKDDWADRAKEGGKAIAYLAVGGSAATYALGGSPDSGDQAQSLSAQLLTSPGGVVLLVVLGLGVAAVGAYFVTKGIRQKFLDDLALTNGSRKKTATVLGVLGYVSKGVAIAIVGVLFVVAAVTSDTSEATGLDGALKTLAELPFGNVLLVVVAFGLAAYGVYCFIRARYPRS</sequence>
<feature type="domain" description="DUF1206" evidence="2">
    <location>
        <begin position="31"/>
        <end position="96"/>
    </location>
</feature>
<feature type="transmembrane region" description="Helical" evidence="1">
    <location>
        <begin position="152"/>
        <end position="174"/>
    </location>
</feature>
<dbReference type="EMBL" id="JBEPSJ010000004">
    <property type="protein sequence ID" value="MET4583445.1"/>
    <property type="molecule type" value="Genomic_DNA"/>
</dbReference>
<evidence type="ECO:0000313" key="4">
    <source>
        <dbReference type="Proteomes" id="UP001549257"/>
    </source>
</evidence>
<accession>A0ABV2QQZ0</accession>
<evidence type="ECO:0000259" key="2">
    <source>
        <dbReference type="Pfam" id="PF06724"/>
    </source>
</evidence>
<dbReference type="Pfam" id="PF06724">
    <property type="entry name" value="DUF1206"/>
    <property type="match status" value="3"/>
</dbReference>
<dbReference type="RefSeq" id="WP_354025619.1">
    <property type="nucleotide sequence ID" value="NZ_JBEPSJ010000004.1"/>
</dbReference>
<dbReference type="Proteomes" id="UP001549257">
    <property type="component" value="Unassembled WGS sequence"/>
</dbReference>
<evidence type="ECO:0000256" key="1">
    <source>
        <dbReference type="SAM" id="Phobius"/>
    </source>
</evidence>
<reference evidence="3 4" key="1">
    <citation type="submission" date="2024-06" db="EMBL/GenBank/DDBJ databases">
        <title>Sorghum-associated microbial communities from plants grown in Nebraska, USA.</title>
        <authorList>
            <person name="Schachtman D."/>
        </authorList>
    </citation>
    <scope>NUCLEOTIDE SEQUENCE [LARGE SCALE GENOMIC DNA]</scope>
    <source>
        <strain evidence="3 4">2857</strain>
    </source>
</reference>
<comment type="caution">
    <text evidence="3">The sequence shown here is derived from an EMBL/GenBank/DDBJ whole genome shotgun (WGS) entry which is preliminary data.</text>
</comment>
<protein>
    <recommendedName>
        <fullName evidence="2">DUF1206 domain-containing protein</fullName>
    </recommendedName>
</protein>
<dbReference type="InterPro" id="IPR009597">
    <property type="entry name" value="DUF1206"/>
</dbReference>
<proteinExistence type="predicted"/>
<keyword evidence="1" id="KW-0472">Membrane</keyword>
<organism evidence="3 4">
    <name type="scientific">Conyzicola nivalis</name>
    <dbReference type="NCBI Taxonomy" id="1477021"/>
    <lineage>
        <taxon>Bacteria</taxon>
        <taxon>Bacillati</taxon>
        <taxon>Actinomycetota</taxon>
        <taxon>Actinomycetes</taxon>
        <taxon>Micrococcales</taxon>
        <taxon>Microbacteriaceae</taxon>
        <taxon>Conyzicola</taxon>
    </lineage>
</organism>